<dbReference type="Proteomes" id="UP000829354">
    <property type="component" value="Chromosome IV"/>
</dbReference>
<dbReference type="PANTHER" id="PTHR48112:SF34">
    <property type="entry name" value="HMG BOX-CONTAINING PROTEIN 5"/>
    <property type="match status" value="1"/>
</dbReference>
<dbReference type="PROSITE" id="PS50118">
    <property type="entry name" value="HMG_BOX_2"/>
    <property type="match status" value="2"/>
</dbReference>
<evidence type="ECO:0000256" key="1">
    <source>
        <dbReference type="ARBA" id="ARBA00023125"/>
    </source>
</evidence>
<dbReference type="InterPro" id="IPR036910">
    <property type="entry name" value="HMG_box_dom_sf"/>
</dbReference>
<keyword evidence="6" id="KW-1185">Reference proteome</keyword>
<dbReference type="InterPro" id="IPR050342">
    <property type="entry name" value="HMGB"/>
</dbReference>
<feature type="DNA-binding region" description="HMG box" evidence="2">
    <location>
        <begin position="838"/>
        <end position="901"/>
    </location>
</feature>
<feature type="DNA-binding region" description="HMG box" evidence="2">
    <location>
        <begin position="737"/>
        <end position="801"/>
    </location>
</feature>
<organism evidence="5 6">
    <name type="scientific">Caenorhabditis briggsae</name>
    <dbReference type="NCBI Taxonomy" id="6238"/>
    <lineage>
        <taxon>Eukaryota</taxon>
        <taxon>Metazoa</taxon>
        <taxon>Ecdysozoa</taxon>
        <taxon>Nematoda</taxon>
        <taxon>Chromadorea</taxon>
        <taxon>Rhabditida</taxon>
        <taxon>Rhabditina</taxon>
        <taxon>Rhabditomorpha</taxon>
        <taxon>Rhabditoidea</taxon>
        <taxon>Rhabditidae</taxon>
        <taxon>Peloderinae</taxon>
        <taxon>Caenorhabditis</taxon>
    </lineage>
</organism>
<proteinExistence type="predicted"/>
<evidence type="ECO:0000256" key="2">
    <source>
        <dbReference type="PROSITE-ProRule" id="PRU00267"/>
    </source>
</evidence>
<reference evidence="5 6" key="1">
    <citation type="submission" date="2022-04" db="EMBL/GenBank/DDBJ databases">
        <title>Chromosome-level reference genomes for two strains of Caenorhabditis briggsae: an improved platform for comparative genomics.</title>
        <authorList>
            <person name="Stevens L."/>
            <person name="Andersen E."/>
        </authorList>
    </citation>
    <scope>NUCLEOTIDE SEQUENCE [LARGE SCALE GENOMIC DNA]</scope>
    <source>
        <strain evidence="5">VX34</strain>
        <tissue evidence="5">Whole-organism</tissue>
    </source>
</reference>
<dbReference type="EMBL" id="CP092623">
    <property type="protein sequence ID" value="UMM28383.1"/>
    <property type="molecule type" value="Genomic_DNA"/>
</dbReference>
<dbReference type="PANTHER" id="PTHR48112">
    <property type="entry name" value="HIGH MOBILITY GROUP PROTEIN DSP1"/>
    <property type="match status" value="1"/>
</dbReference>
<dbReference type="SUPFAM" id="SSF47095">
    <property type="entry name" value="HMG-box"/>
    <property type="match status" value="2"/>
</dbReference>
<accession>A0AAE9EUE5</accession>
<dbReference type="SMART" id="SM00398">
    <property type="entry name" value="HMG"/>
    <property type="match status" value="2"/>
</dbReference>
<dbReference type="Pfam" id="PF09011">
    <property type="entry name" value="HMG_box_2"/>
    <property type="match status" value="1"/>
</dbReference>
<keyword evidence="1 2" id="KW-0238">DNA-binding</keyword>
<sequence>MGYCECNNLGTWNTQNAFWTFLKYHNYDVQGSVIRTVESMVKLRLPKLRKEQEQADRSNGRFINRLRKLEGPIEKKLAEAATEKESMAFFDHLLMDDDEKPEVEILSNLPGSNSDMDYDEYQNTWHDARSHDDEDVGFETDLSTNNFLAVVGRFYETEPIEEVLKGTKTEKELDAMTSILQFISLEEEKTLPSLDEPLAKVSYNEPAVRAILLSDETMFYREYVKRIDSNGNCTQQCICKIHIPIRVRYKTPLHLAAAVSNETFVKNTCSKEEGYVQKREMHIMKEFEMQKKISDFVDCVEHFEELMRNWSYNMSYTDSMLAAENALEHGRVEAFFEMNGHEYQDAMISYHSKEKPSSNDHLPSTLSRIVCLSNMDSFDDRLQLSEIINTTTHDKQLYAINMAAYNGDVKTLRYLEDHNLSVFEQKEYNDEDYHNTLLESPAAHILAQYGHYDGFNSLTEEEKRVEDKYGFCALVSMLQFTDDQIMQQMRLFMNMKRENLFMFIAECIVKNRRELTMFALKCTFANKGNFTTDELSRDRYTHYGLPGDIPLPMETALSRIGDIDFLEKIVMFYASSEVYAEKVKREDAFRCIESIQGSASQCSEQVRLAIILMMMNFVPPRSKRFVNIMRMYLGRGENDPVAVFFLQNYTLSKCRPSRVKWEDAFEQGRVAVSGWNGTIEESQRLENINLKKGNKKIAEGDENIGKGLLKNRMLAISTRFFATKVAAATGVATKFPTGLKISPYAMYIKENFKNDANKKNTEIVKDLSVKWKAMKDSEKNKYSELSKSHNEKRMKDFLKLSTEEQTKLVNEAQEKKADRATRREAKERREKRKQEGRPTVPPNAYALFIKEKLSGTGSENKNKMKEAVEQWKSSSDAQKQKYTVEAKKLKDEYHNTLAIWASEKKEKSSK</sequence>
<keyword evidence="2" id="KW-0539">Nucleus</keyword>
<dbReference type="AlphaFoldDB" id="A0AAE9EUE5"/>
<feature type="compositionally biased region" description="Basic and acidic residues" evidence="3">
    <location>
        <begin position="810"/>
        <end position="836"/>
    </location>
</feature>
<feature type="compositionally biased region" description="Basic and acidic residues" evidence="3">
    <location>
        <begin position="860"/>
        <end position="869"/>
    </location>
</feature>
<dbReference type="GO" id="GO:0003677">
    <property type="term" value="F:DNA binding"/>
    <property type="evidence" value="ECO:0007669"/>
    <property type="project" value="UniProtKB-UniRule"/>
</dbReference>
<dbReference type="GO" id="GO:0005634">
    <property type="term" value="C:nucleus"/>
    <property type="evidence" value="ECO:0007669"/>
    <property type="project" value="UniProtKB-UniRule"/>
</dbReference>
<evidence type="ECO:0000313" key="6">
    <source>
        <dbReference type="Proteomes" id="UP000829354"/>
    </source>
</evidence>
<evidence type="ECO:0000259" key="4">
    <source>
        <dbReference type="PROSITE" id="PS50118"/>
    </source>
</evidence>
<dbReference type="CDD" id="cd00084">
    <property type="entry name" value="HMG-box_SF"/>
    <property type="match status" value="1"/>
</dbReference>
<dbReference type="InterPro" id="IPR009071">
    <property type="entry name" value="HMG_box_dom"/>
</dbReference>
<name>A0AAE9EUE5_CAEBR</name>
<evidence type="ECO:0000256" key="3">
    <source>
        <dbReference type="SAM" id="MobiDB-lite"/>
    </source>
</evidence>
<evidence type="ECO:0000313" key="5">
    <source>
        <dbReference type="EMBL" id="UMM28383.1"/>
    </source>
</evidence>
<feature type="region of interest" description="Disordered" evidence="3">
    <location>
        <begin position="810"/>
        <end position="879"/>
    </location>
</feature>
<gene>
    <name evidence="5" type="ORF">L5515_011254</name>
</gene>
<dbReference type="Gene3D" id="1.10.30.10">
    <property type="entry name" value="High mobility group box domain"/>
    <property type="match status" value="2"/>
</dbReference>
<feature type="domain" description="HMG box" evidence="4">
    <location>
        <begin position="838"/>
        <end position="901"/>
    </location>
</feature>
<feature type="domain" description="HMG box" evidence="4">
    <location>
        <begin position="737"/>
        <end position="801"/>
    </location>
</feature>
<protein>
    <recommendedName>
        <fullName evidence="4">HMG box domain-containing protein</fullName>
    </recommendedName>
</protein>